<dbReference type="RefSeq" id="WP_380618745.1">
    <property type="nucleotide sequence ID" value="NZ_JBHSDK010000009.1"/>
</dbReference>
<evidence type="ECO:0008006" key="3">
    <source>
        <dbReference type="Google" id="ProtNLM"/>
    </source>
</evidence>
<proteinExistence type="predicted"/>
<protein>
    <recommendedName>
        <fullName evidence="3">DUF732 domain-containing protein</fullName>
    </recommendedName>
</protein>
<organism evidence="1 2">
    <name type="scientific">Salininema proteolyticum</name>
    <dbReference type="NCBI Taxonomy" id="1607685"/>
    <lineage>
        <taxon>Bacteria</taxon>
        <taxon>Bacillati</taxon>
        <taxon>Actinomycetota</taxon>
        <taxon>Actinomycetes</taxon>
        <taxon>Glycomycetales</taxon>
        <taxon>Glycomycetaceae</taxon>
        <taxon>Salininema</taxon>
    </lineage>
</organism>
<comment type="caution">
    <text evidence="1">The sequence shown here is derived from an EMBL/GenBank/DDBJ whole genome shotgun (WGS) entry which is preliminary data.</text>
</comment>
<evidence type="ECO:0000313" key="2">
    <source>
        <dbReference type="Proteomes" id="UP001595823"/>
    </source>
</evidence>
<name>A0ABV8TVY4_9ACTN</name>
<accession>A0ABV8TVY4</accession>
<gene>
    <name evidence="1" type="ORF">ACFPET_06005</name>
</gene>
<sequence length="121" mass="13082">MAVKNRLIWLASIVAAIVLGVGTWLALGGPTTGEAEEPTEEESLAAQYDDYITQVEGWLPDIVDWKPSEVVEAGMDICRQREAGASHKDLVGSVGMRFNTHESSAENVLGVVEAHCSELTR</sequence>
<dbReference type="Proteomes" id="UP001595823">
    <property type="component" value="Unassembled WGS sequence"/>
</dbReference>
<dbReference type="EMBL" id="JBHSDK010000009">
    <property type="protein sequence ID" value="MFC4334746.1"/>
    <property type="molecule type" value="Genomic_DNA"/>
</dbReference>
<keyword evidence="2" id="KW-1185">Reference proteome</keyword>
<evidence type="ECO:0000313" key="1">
    <source>
        <dbReference type="EMBL" id="MFC4334746.1"/>
    </source>
</evidence>
<reference evidence="2" key="1">
    <citation type="journal article" date="2019" name="Int. J. Syst. Evol. Microbiol.">
        <title>The Global Catalogue of Microorganisms (GCM) 10K type strain sequencing project: providing services to taxonomists for standard genome sequencing and annotation.</title>
        <authorList>
            <consortium name="The Broad Institute Genomics Platform"/>
            <consortium name="The Broad Institute Genome Sequencing Center for Infectious Disease"/>
            <person name="Wu L."/>
            <person name="Ma J."/>
        </authorList>
    </citation>
    <scope>NUCLEOTIDE SEQUENCE [LARGE SCALE GENOMIC DNA]</scope>
    <source>
        <strain evidence="2">IBRC-M 10908</strain>
    </source>
</reference>